<organism evidence="1 2">
    <name type="scientific">Metarhizium anisopliae BRIP 53293</name>
    <dbReference type="NCBI Taxonomy" id="1291518"/>
    <lineage>
        <taxon>Eukaryota</taxon>
        <taxon>Fungi</taxon>
        <taxon>Dikarya</taxon>
        <taxon>Ascomycota</taxon>
        <taxon>Pezizomycotina</taxon>
        <taxon>Sordariomycetes</taxon>
        <taxon>Hypocreomycetidae</taxon>
        <taxon>Hypocreales</taxon>
        <taxon>Clavicipitaceae</taxon>
        <taxon>Metarhizium</taxon>
    </lineage>
</organism>
<protein>
    <submittedName>
        <fullName evidence="1">Uncharacterized protein</fullName>
    </submittedName>
</protein>
<dbReference type="AlphaFoldDB" id="A0A0D9NKF2"/>
<evidence type="ECO:0000313" key="2">
    <source>
        <dbReference type="Proteomes" id="UP000054544"/>
    </source>
</evidence>
<dbReference type="EMBL" id="KE384758">
    <property type="protein sequence ID" value="KJK74527.1"/>
    <property type="molecule type" value="Genomic_DNA"/>
</dbReference>
<gene>
    <name evidence="1" type="ORF">H634G_10224</name>
</gene>
<reference evidence="2" key="1">
    <citation type="journal article" date="2014" name="BMC Genomics">
        <title>The genome sequence of the biocontrol fungus Metarhizium anisopliae and comparative genomics of Metarhizium species.</title>
        <authorList>
            <person name="Pattemore J.A."/>
            <person name="Hane J.K."/>
            <person name="Williams A.H."/>
            <person name="Wilson B.A."/>
            <person name="Stodart B.J."/>
            <person name="Ash G.J."/>
        </authorList>
    </citation>
    <scope>NUCLEOTIDE SEQUENCE [LARGE SCALE GENOMIC DNA]</scope>
    <source>
        <strain evidence="2">BRIP 53293</strain>
    </source>
</reference>
<dbReference type="Proteomes" id="UP000054544">
    <property type="component" value="Unassembled WGS sequence"/>
</dbReference>
<proteinExistence type="predicted"/>
<keyword evidence="2" id="KW-1185">Reference proteome</keyword>
<evidence type="ECO:0000313" key="1">
    <source>
        <dbReference type="EMBL" id="KJK74527.1"/>
    </source>
</evidence>
<sequence>MDILLRYYKQQKEIYEAEDTYDPLMLHLIDMGWFVLDKYYTRSEESPIYATALLLDPLKRA</sequence>
<accession>A0A0D9NKF2</accession>
<name>A0A0D9NKF2_METAN</name>